<evidence type="ECO:0000259" key="3">
    <source>
        <dbReference type="PROSITE" id="PS50055"/>
    </source>
</evidence>
<dbReference type="InterPro" id="IPR000387">
    <property type="entry name" value="Tyr_Pase_dom"/>
</dbReference>
<dbReference type="SMART" id="SM00404">
    <property type="entry name" value="PTPc_motif"/>
    <property type="match status" value="1"/>
</dbReference>
<feature type="region of interest" description="Disordered" evidence="2">
    <location>
        <begin position="290"/>
        <end position="309"/>
    </location>
</feature>
<evidence type="ECO:0000256" key="1">
    <source>
        <dbReference type="ARBA" id="ARBA00009649"/>
    </source>
</evidence>
<dbReference type="Pfam" id="PF00102">
    <property type="entry name" value="Y_phosphatase"/>
    <property type="match status" value="1"/>
</dbReference>
<feature type="domain" description="Tyrosine specific protein phosphatases" evidence="4">
    <location>
        <begin position="228"/>
        <end position="318"/>
    </location>
</feature>
<dbReference type="Proteomes" id="UP000696485">
    <property type="component" value="Unassembled WGS sequence"/>
</dbReference>
<protein>
    <submittedName>
        <fullName evidence="5">Tyrosine-protein phosphatase non-receptor type 6</fullName>
    </submittedName>
</protein>
<dbReference type="PROSITE" id="PS00383">
    <property type="entry name" value="TYR_PHOSPHATASE_1"/>
    <property type="match status" value="1"/>
</dbReference>
<evidence type="ECO:0000313" key="6">
    <source>
        <dbReference type="Proteomes" id="UP000696485"/>
    </source>
</evidence>
<keyword evidence="6" id="KW-1185">Reference proteome</keyword>
<gene>
    <name evidence="5" type="primary">PTPN6</name>
    <name evidence="5" type="ORF">BG006_001745</name>
</gene>
<dbReference type="InterPro" id="IPR029021">
    <property type="entry name" value="Prot-tyrosine_phosphatase-like"/>
</dbReference>
<dbReference type="InterPro" id="IPR016130">
    <property type="entry name" value="Tyr_Pase_AS"/>
</dbReference>
<dbReference type="PROSITE" id="PS50055">
    <property type="entry name" value="TYR_PHOSPHATASE_PTP"/>
    <property type="match status" value="1"/>
</dbReference>
<dbReference type="PROSITE" id="PS50056">
    <property type="entry name" value="TYR_PHOSPHATASE_2"/>
    <property type="match status" value="1"/>
</dbReference>
<dbReference type="SUPFAM" id="SSF52799">
    <property type="entry name" value="(Phosphotyrosine protein) phosphatases II"/>
    <property type="match status" value="1"/>
</dbReference>
<proteinExistence type="inferred from homology"/>
<dbReference type="GO" id="GO:0004725">
    <property type="term" value="F:protein tyrosine phosphatase activity"/>
    <property type="evidence" value="ECO:0007669"/>
    <property type="project" value="InterPro"/>
</dbReference>
<dbReference type="PANTHER" id="PTHR19134:SF449">
    <property type="entry name" value="TYROSINE-PROTEIN PHOSPHATASE 1"/>
    <property type="match status" value="1"/>
</dbReference>
<feature type="compositionally biased region" description="Polar residues" evidence="2">
    <location>
        <begin position="296"/>
        <end position="309"/>
    </location>
</feature>
<comment type="similarity">
    <text evidence="1">Belongs to the protein-tyrosine phosphatase family. Non-receptor class subfamily.</text>
</comment>
<dbReference type="PANTHER" id="PTHR19134">
    <property type="entry name" value="RECEPTOR-TYPE TYROSINE-PROTEIN PHOSPHATASE"/>
    <property type="match status" value="1"/>
</dbReference>
<accession>A0A9P5VH32</accession>
<organism evidence="5 6">
    <name type="scientific">Podila minutissima</name>
    <dbReference type="NCBI Taxonomy" id="64525"/>
    <lineage>
        <taxon>Eukaryota</taxon>
        <taxon>Fungi</taxon>
        <taxon>Fungi incertae sedis</taxon>
        <taxon>Mucoromycota</taxon>
        <taxon>Mortierellomycotina</taxon>
        <taxon>Mortierellomycetes</taxon>
        <taxon>Mortierellales</taxon>
        <taxon>Mortierellaceae</taxon>
        <taxon>Podila</taxon>
    </lineage>
</organism>
<feature type="domain" description="Tyrosine-protein phosphatase" evidence="3">
    <location>
        <begin position="26"/>
        <end position="357"/>
    </location>
</feature>
<dbReference type="AlphaFoldDB" id="A0A9P5VH32"/>
<comment type="caution">
    <text evidence="5">The sequence shown here is derived from an EMBL/GenBank/DDBJ whole genome shotgun (WGS) entry which is preliminary data.</text>
</comment>
<dbReference type="InterPro" id="IPR050348">
    <property type="entry name" value="Protein-Tyr_Phosphatase"/>
</dbReference>
<reference evidence="5" key="1">
    <citation type="journal article" date="2020" name="Fungal Divers.">
        <title>Resolving the Mortierellaceae phylogeny through synthesis of multi-gene phylogenetics and phylogenomics.</title>
        <authorList>
            <person name="Vandepol N."/>
            <person name="Liber J."/>
            <person name="Desiro A."/>
            <person name="Na H."/>
            <person name="Kennedy M."/>
            <person name="Barry K."/>
            <person name="Grigoriev I.V."/>
            <person name="Miller A.N."/>
            <person name="O'Donnell K."/>
            <person name="Stajich J.E."/>
            <person name="Bonito G."/>
        </authorList>
    </citation>
    <scope>NUCLEOTIDE SEQUENCE</scope>
    <source>
        <strain evidence="5">NVP1</strain>
    </source>
</reference>
<evidence type="ECO:0000256" key="2">
    <source>
        <dbReference type="SAM" id="MobiDB-lite"/>
    </source>
</evidence>
<dbReference type="EMBL" id="JAAAUY010001358">
    <property type="protein sequence ID" value="KAF9323116.1"/>
    <property type="molecule type" value="Genomic_DNA"/>
</dbReference>
<evidence type="ECO:0000259" key="4">
    <source>
        <dbReference type="PROSITE" id="PS50056"/>
    </source>
</evidence>
<dbReference type="PRINTS" id="PR00700">
    <property type="entry name" value="PRTYPHPHTASE"/>
</dbReference>
<dbReference type="SMART" id="SM00194">
    <property type="entry name" value="PTPc"/>
    <property type="match status" value="1"/>
</dbReference>
<sequence>MSRLPGFLRLDSATTTRAAAEAQHQLFAQLNSMERQRAQAAFTLSSPFSVLHAVQDSTREQNRYTDILPYRHSQVLVGNNSSTAISPQNFINANRISAPAKLRTSLPDNWHSYIATQAPLPQTQSRFWRMILEQNVHVIVCLTAVSPERSRRAPKAERYWPLAGETDEFEKDIKVRNLETTNHSDQVVAYHQFEVWYAASDEPRRLVLLVHYQGWPDHGVPQTSNDIRGMLYRIRAWKQDQEQRLSLQGTKLDLGPTVVHCSAGCGRTGTFCVVDTAFAVLEHTGYPHLKSRGTDNHSQTEYARQSTLSRAATDDQYNWQGNRDIIFESLDSFREERMMMVQTAPQFSFCYQTVRDMCQ</sequence>
<dbReference type="InterPro" id="IPR000242">
    <property type="entry name" value="PTP_cat"/>
</dbReference>
<dbReference type="InterPro" id="IPR003595">
    <property type="entry name" value="Tyr_Pase_cat"/>
</dbReference>
<dbReference type="Gene3D" id="3.90.190.10">
    <property type="entry name" value="Protein tyrosine phosphatase superfamily"/>
    <property type="match status" value="1"/>
</dbReference>
<name>A0A9P5VH32_9FUNG</name>
<evidence type="ECO:0000313" key="5">
    <source>
        <dbReference type="EMBL" id="KAF9323116.1"/>
    </source>
</evidence>